<comment type="caution">
    <text evidence="9">The sequence shown here is derived from an EMBL/GenBank/DDBJ whole genome shotgun (WGS) entry which is preliminary data.</text>
</comment>
<evidence type="ECO:0000313" key="9">
    <source>
        <dbReference type="EMBL" id="EEW93064.1"/>
    </source>
</evidence>
<dbReference type="PANTHER" id="PTHR33778:SF1">
    <property type="entry name" value="MAGNESIUM TRANSPORTER YHID-RELATED"/>
    <property type="match status" value="1"/>
</dbReference>
<dbReference type="Pfam" id="PF02308">
    <property type="entry name" value="MgtC"/>
    <property type="match status" value="1"/>
</dbReference>
<dbReference type="PANTHER" id="PTHR33778">
    <property type="entry name" value="PROTEIN MGTC"/>
    <property type="match status" value="1"/>
</dbReference>
<dbReference type="Proteomes" id="UP000002939">
    <property type="component" value="Unassembled WGS sequence"/>
</dbReference>
<name>D0BM49_9LACT</name>
<keyword evidence="5 7" id="KW-1133">Transmembrane helix</keyword>
<comment type="subcellular location">
    <subcellularLocation>
        <location evidence="1">Cell membrane</location>
        <topology evidence="1">Multi-pass membrane protein</topology>
    </subcellularLocation>
</comment>
<dbReference type="eggNOG" id="COG1285">
    <property type="taxonomic scope" value="Bacteria"/>
</dbReference>
<dbReference type="PRINTS" id="PR01837">
    <property type="entry name" value="MGTCSAPBPROT"/>
</dbReference>
<gene>
    <name evidence="9" type="ORF">HMPREF0446_01052</name>
</gene>
<reference evidence="9" key="2">
    <citation type="submission" date="2011-10" db="EMBL/GenBank/DDBJ databases">
        <title>The Genome Sequence of Granulicatella elegans ATCC 700633.</title>
        <authorList>
            <consortium name="The Broad Institute Genome Sequencing Platform"/>
            <consortium name="The Broad Institute Genome Sequencing Center for Infectious Disease"/>
            <person name="Earl A."/>
            <person name="Ward D."/>
            <person name="Feldgarden M."/>
            <person name="Gevers D."/>
            <person name="Sibley C.D."/>
            <person name="Field T.R."/>
            <person name="Grinwis M."/>
            <person name="Eshaghurshan C.S."/>
            <person name="Surette M.G."/>
            <person name="Young S.K."/>
            <person name="Zeng Q."/>
            <person name="Gargeya S."/>
            <person name="Fitzgerald M."/>
            <person name="Haas B."/>
            <person name="Abouelleil A."/>
            <person name="Alvarado L."/>
            <person name="Arachchi H.M."/>
            <person name="Berlin A."/>
            <person name="Brown A."/>
            <person name="Chapman S.B."/>
            <person name="Chen Z."/>
            <person name="Dunbar C."/>
            <person name="Freedman E."/>
            <person name="Gearin G."/>
            <person name="Goldberg J."/>
            <person name="Griggs A."/>
            <person name="Gujja S."/>
            <person name="Heiman D."/>
            <person name="Howarth C."/>
            <person name="Larson L."/>
            <person name="Lui A."/>
            <person name="MacDonald P.J.P."/>
            <person name="Montmayeur A."/>
            <person name="Murphy C."/>
            <person name="Neiman D."/>
            <person name="Pearson M."/>
            <person name="Priest M."/>
            <person name="Roberts A."/>
            <person name="Saif S."/>
            <person name="Shea T."/>
            <person name="Shenoy N."/>
            <person name="Sisk P."/>
            <person name="Stolte C."/>
            <person name="Sykes S."/>
            <person name="Wortman J."/>
            <person name="Nusbaum C."/>
            <person name="Birren B."/>
        </authorList>
    </citation>
    <scope>NUCLEOTIDE SEQUENCE [LARGE SCALE GENOMIC DNA]</scope>
    <source>
        <strain evidence="9">ATCC 700633</strain>
    </source>
</reference>
<protein>
    <recommendedName>
        <fullName evidence="8">MgtC/SapB/SrpB/YhiD N-terminal domain-containing protein</fullName>
    </recommendedName>
</protein>
<keyword evidence="10" id="KW-1185">Reference proteome</keyword>
<evidence type="ECO:0000256" key="5">
    <source>
        <dbReference type="ARBA" id="ARBA00022989"/>
    </source>
</evidence>
<keyword evidence="6 7" id="KW-0472">Membrane</keyword>
<evidence type="ECO:0000256" key="4">
    <source>
        <dbReference type="ARBA" id="ARBA00022692"/>
    </source>
</evidence>
<comment type="similarity">
    <text evidence="2">Belongs to the MgtC/SapB family.</text>
</comment>
<feature type="transmembrane region" description="Helical" evidence="7">
    <location>
        <begin position="16"/>
        <end position="33"/>
    </location>
</feature>
<feature type="transmembrane region" description="Helical" evidence="7">
    <location>
        <begin position="45"/>
        <end position="62"/>
    </location>
</feature>
<dbReference type="HOGENOM" id="CLU_079292_0_1_9"/>
<dbReference type="EMBL" id="ACRF02000016">
    <property type="protein sequence ID" value="EEW93064.1"/>
    <property type="molecule type" value="Genomic_DNA"/>
</dbReference>
<proteinExistence type="inferred from homology"/>
<organism evidence="9 10">
    <name type="scientific">Granulicatella elegans ATCC 700633</name>
    <dbReference type="NCBI Taxonomy" id="626369"/>
    <lineage>
        <taxon>Bacteria</taxon>
        <taxon>Bacillati</taxon>
        <taxon>Bacillota</taxon>
        <taxon>Bacilli</taxon>
        <taxon>Lactobacillales</taxon>
        <taxon>Carnobacteriaceae</taxon>
        <taxon>Granulicatella</taxon>
    </lineage>
</organism>
<dbReference type="GO" id="GO:0005886">
    <property type="term" value="C:plasma membrane"/>
    <property type="evidence" value="ECO:0007669"/>
    <property type="project" value="UniProtKB-SubCell"/>
</dbReference>
<dbReference type="InterPro" id="IPR049177">
    <property type="entry name" value="MgtC_SapB_SrpB_YhiD_N"/>
</dbReference>
<evidence type="ECO:0000259" key="8">
    <source>
        <dbReference type="Pfam" id="PF02308"/>
    </source>
</evidence>
<sequence>MVETILSRNFDAILEVRHLIAIILACLCGWAIGHERKSRNKQAGIKTHVIVALTSALMMLISKEAFLDTSKFDTARVAAQVVSGISFIGGGIIFMRDKKISGITTASGIWATAGIGLAIGGGMWIFGVVCAAVVVIIQLLTHESPLKAQNRQVSIHCLVADVTIMQKIYDFCHLEDYQSIQVEAKELEDGQYELILRVEHDEEIVIEKIQEYMEEQHSDLEVKKIKFKTEEY</sequence>
<keyword evidence="3" id="KW-1003">Cell membrane</keyword>
<dbReference type="STRING" id="626369.HMPREF0446_01052"/>
<feature type="transmembrane region" description="Helical" evidence="7">
    <location>
        <begin position="74"/>
        <end position="95"/>
    </location>
</feature>
<keyword evidence="4 7" id="KW-0812">Transmembrane</keyword>
<reference evidence="9" key="1">
    <citation type="submission" date="2009-09" db="EMBL/GenBank/DDBJ databases">
        <authorList>
            <consortium name="The Broad Institute Genome Sequencing Platform"/>
            <person name="Ward D."/>
            <person name="Feldgarden M."/>
            <person name="Earl A."/>
            <person name="Young S.K."/>
            <person name="Zeng Q."/>
            <person name="Koehrsen M."/>
            <person name="Alvarado L."/>
            <person name="Berlin A."/>
            <person name="Bochicchio J."/>
            <person name="Borenstein D."/>
            <person name="Chapman S.B."/>
            <person name="Chen Z."/>
            <person name="Engels R."/>
            <person name="Freedman E."/>
            <person name="Gellesch M."/>
            <person name="Goldberg J."/>
            <person name="Griggs A."/>
            <person name="Gujja S."/>
            <person name="Heilman E."/>
            <person name="Heiman D."/>
            <person name="Hepburn T."/>
            <person name="Howarth C."/>
            <person name="Jen D."/>
            <person name="Larson L."/>
            <person name="Lewis B."/>
            <person name="Mehta T."/>
            <person name="Park D."/>
            <person name="Pearson M."/>
            <person name="Roberts A."/>
            <person name="Saif S."/>
            <person name="Shea T."/>
            <person name="Shenoy N."/>
            <person name="Sisk P."/>
            <person name="Stolte C."/>
            <person name="Sykes S."/>
            <person name="Thomson T."/>
            <person name="Walk T."/>
            <person name="White J."/>
            <person name="Yandava C."/>
            <person name="Sibley C.D."/>
            <person name="Field T.R."/>
            <person name="Grinwis M."/>
            <person name="Eshaghurshan C.S."/>
            <person name="Surette M.G."/>
            <person name="Haas B."/>
            <person name="Nusbaum C."/>
            <person name="Birren B."/>
        </authorList>
    </citation>
    <scope>NUCLEOTIDE SEQUENCE [LARGE SCALE GENOMIC DNA]</scope>
    <source>
        <strain evidence="9">ATCC 700633</strain>
    </source>
</reference>
<evidence type="ECO:0000256" key="6">
    <source>
        <dbReference type="ARBA" id="ARBA00023136"/>
    </source>
</evidence>
<evidence type="ECO:0000256" key="1">
    <source>
        <dbReference type="ARBA" id="ARBA00004651"/>
    </source>
</evidence>
<dbReference type="AlphaFoldDB" id="D0BM49"/>
<dbReference type="RefSeq" id="WP_006703328.1">
    <property type="nucleotide sequence ID" value="NZ_KI391971.1"/>
</dbReference>
<feature type="domain" description="MgtC/SapB/SrpB/YhiD N-terminal" evidence="8">
    <location>
        <begin position="22"/>
        <end position="141"/>
    </location>
</feature>
<dbReference type="InterPro" id="IPR003416">
    <property type="entry name" value="MgtC/SapB/SrpB/YhiD_fam"/>
</dbReference>
<dbReference type="OrthoDB" id="9811198at2"/>
<feature type="transmembrane region" description="Helical" evidence="7">
    <location>
        <begin position="107"/>
        <end position="140"/>
    </location>
</feature>
<evidence type="ECO:0000313" key="10">
    <source>
        <dbReference type="Proteomes" id="UP000002939"/>
    </source>
</evidence>
<accession>D0BM49</accession>
<evidence type="ECO:0000256" key="7">
    <source>
        <dbReference type="SAM" id="Phobius"/>
    </source>
</evidence>
<evidence type="ECO:0000256" key="2">
    <source>
        <dbReference type="ARBA" id="ARBA00009298"/>
    </source>
</evidence>
<evidence type="ECO:0000256" key="3">
    <source>
        <dbReference type="ARBA" id="ARBA00022475"/>
    </source>
</evidence>